<dbReference type="Proteomes" id="UP000782610">
    <property type="component" value="Unassembled WGS sequence"/>
</dbReference>
<reference evidence="2" key="1">
    <citation type="submission" date="2020-07" db="EMBL/GenBank/DDBJ databases">
        <title>Huge and variable diversity of episymbiotic CPR bacteria and DPANN archaea in groundwater ecosystems.</title>
        <authorList>
            <person name="He C.Y."/>
            <person name="Keren R."/>
            <person name="Whittaker M."/>
            <person name="Farag I.F."/>
            <person name="Doudna J."/>
            <person name="Cate J.H.D."/>
            <person name="Banfield J.F."/>
        </authorList>
    </citation>
    <scope>NUCLEOTIDE SEQUENCE</scope>
    <source>
        <strain evidence="2">NC_groundwater_1586_Pr3_B-0.1um_66_15</strain>
    </source>
</reference>
<evidence type="ECO:0000313" key="2">
    <source>
        <dbReference type="EMBL" id="MBI4921387.1"/>
    </source>
</evidence>
<dbReference type="InterPro" id="IPR019223">
    <property type="entry name" value="DUF2147"/>
</dbReference>
<dbReference type="Pfam" id="PF09917">
    <property type="entry name" value="DUF2147"/>
    <property type="match status" value="1"/>
</dbReference>
<evidence type="ECO:0000259" key="1">
    <source>
        <dbReference type="Pfam" id="PF09917"/>
    </source>
</evidence>
<dbReference type="Gene3D" id="2.40.128.520">
    <property type="match status" value="1"/>
</dbReference>
<feature type="domain" description="DUF2147" evidence="1">
    <location>
        <begin position="11"/>
        <end position="134"/>
    </location>
</feature>
<protein>
    <submittedName>
        <fullName evidence="2">DUF2147 domain-containing protein</fullName>
    </submittedName>
</protein>
<dbReference type="PANTHER" id="PTHR36919">
    <property type="entry name" value="BLR1215 PROTEIN"/>
    <property type="match status" value="1"/>
</dbReference>
<gene>
    <name evidence="2" type="ORF">HY834_06520</name>
</gene>
<accession>A0A933L1I4</accession>
<name>A0A933L1I4_9HYPH</name>
<evidence type="ECO:0000313" key="3">
    <source>
        <dbReference type="Proteomes" id="UP000782610"/>
    </source>
</evidence>
<comment type="caution">
    <text evidence="2">The sequence shown here is derived from an EMBL/GenBank/DDBJ whole genome shotgun (WGS) entry which is preliminary data.</text>
</comment>
<organism evidence="2 3">
    <name type="scientific">Devosia nanyangense</name>
    <dbReference type="NCBI Taxonomy" id="1228055"/>
    <lineage>
        <taxon>Bacteria</taxon>
        <taxon>Pseudomonadati</taxon>
        <taxon>Pseudomonadota</taxon>
        <taxon>Alphaproteobacteria</taxon>
        <taxon>Hyphomicrobiales</taxon>
        <taxon>Devosiaceae</taxon>
        <taxon>Devosia</taxon>
    </lineage>
</organism>
<dbReference type="EMBL" id="JACRAF010000019">
    <property type="protein sequence ID" value="MBI4921387.1"/>
    <property type="molecule type" value="Genomic_DNA"/>
</dbReference>
<proteinExistence type="predicted"/>
<dbReference type="AlphaFoldDB" id="A0A933L1I4"/>
<sequence>MSSVLTSPIEGSWKTQNGTEITISPCDAGFCGTLSWVVIPKEHSAECEKDKPGFGALMLDYQNPDMALKLRQIVGLRMMTLAPTADPTTFNATIYNAEDGKNYEGTATVLAQNTLRLGNGCVMNVCVVSQDWPRVPPRPDAPDFTCRP</sequence>
<dbReference type="PANTHER" id="PTHR36919:SF2">
    <property type="entry name" value="BLL6627 PROTEIN"/>
    <property type="match status" value="1"/>
</dbReference>